<gene>
    <name evidence="7" type="ordered locus">Bathy12g02350</name>
</gene>
<keyword evidence="8" id="KW-1185">Reference proteome</keyword>
<reference evidence="7 8" key="1">
    <citation type="submission" date="2011-10" db="EMBL/GenBank/DDBJ databases">
        <authorList>
            <person name="Genoscope - CEA"/>
        </authorList>
    </citation>
    <scope>NUCLEOTIDE SEQUENCE [LARGE SCALE GENOMIC DNA]</scope>
    <source>
        <strain evidence="7 8">RCC 1105</strain>
    </source>
</reference>
<feature type="compositionally biased region" description="Basic and acidic residues" evidence="5">
    <location>
        <begin position="75"/>
        <end position="86"/>
    </location>
</feature>
<dbReference type="OrthoDB" id="2015280at2759"/>
<dbReference type="eggNOG" id="KOG4287">
    <property type="taxonomic scope" value="Eukaryota"/>
</dbReference>
<dbReference type="GeneID" id="19012402"/>
<evidence type="ECO:0000256" key="4">
    <source>
        <dbReference type="ARBA" id="ARBA00022512"/>
    </source>
</evidence>
<dbReference type="RefSeq" id="XP_007509831.1">
    <property type="nucleotide sequence ID" value="XM_007509769.1"/>
</dbReference>
<comment type="similarity">
    <text evidence="3">Belongs to the pectinacetylesterase family.</text>
</comment>
<organism evidence="7 8">
    <name type="scientific">Bathycoccus prasinos</name>
    <dbReference type="NCBI Taxonomy" id="41875"/>
    <lineage>
        <taxon>Eukaryota</taxon>
        <taxon>Viridiplantae</taxon>
        <taxon>Chlorophyta</taxon>
        <taxon>Mamiellophyceae</taxon>
        <taxon>Mamiellales</taxon>
        <taxon>Bathycoccaceae</taxon>
        <taxon>Bathycoccus</taxon>
    </lineage>
</organism>
<feature type="compositionally biased region" description="Acidic residues" evidence="5">
    <location>
        <begin position="51"/>
        <end position="61"/>
    </location>
</feature>
<feature type="compositionally biased region" description="Basic and acidic residues" evidence="5">
    <location>
        <begin position="407"/>
        <end position="425"/>
    </location>
</feature>
<feature type="transmembrane region" description="Helical" evidence="6">
    <location>
        <begin position="103"/>
        <end position="125"/>
    </location>
</feature>
<feature type="compositionally biased region" description="Low complexity" evidence="5">
    <location>
        <begin position="24"/>
        <end position="36"/>
    </location>
</feature>
<accession>K8ELN0</accession>
<dbReference type="PANTHER" id="PTHR21562">
    <property type="entry name" value="NOTUM-RELATED"/>
    <property type="match status" value="1"/>
</dbReference>
<keyword evidence="6" id="KW-0812">Transmembrane</keyword>
<dbReference type="InterPro" id="IPR004963">
    <property type="entry name" value="PAE/NOTUM"/>
</dbReference>
<evidence type="ECO:0000256" key="6">
    <source>
        <dbReference type="SAM" id="Phobius"/>
    </source>
</evidence>
<comment type="subcellular location">
    <subcellularLocation>
        <location evidence="2">Secreted</location>
        <location evidence="2">Cell wall</location>
    </subcellularLocation>
</comment>
<evidence type="ECO:0000256" key="2">
    <source>
        <dbReference type="ARBA" id="ARBA00004191"/>
    </source>
</evidence>
<dbReference type="GO" id="GO:0016787">
    <property type="term" value="F:hydrolase activity"/>
    <property type="evidence" value="ECO:0007669"/>
    <property type="project" value="InterPro"/>
</dbReference>
<keyword evidence="4" id="KW-0134">Cell wall</keyword>
<evidence type="ECO:0008006" key="9">
    <source>
        <dbReference type="Google" id="ProtNLM"/>
    </source>
</evidence>
<dbReference type="Proteomes" id="UP000198341">
    <property type="component" value="Chromosome 12"/>
</dbReference>
<dbReference type="KEGG" id="bpg:Bathy12g02350"/>
<name>K8ELN0_9CHLO</name>
<comment type="function">
    <text evidence="1">Hydrolyzes acetyl esters in homogalacturonan regions of pectin. In type I primary cell wall, galacturonic acid residues of pectin can be acetylated at the O-2 and O-3 positions. Decreasing the degree of acetylation of pectin gels in vitro alters their physical properties.</text>
</comment>
<dbReference type="AlphaFoldDB" id="K8ELN0"/>
<protein>
    <recommendedName>
        <fullName evidence="9">Pectin acetylesterase</fullName>
    </recommendedName>
</protein>
<evidence type="ECO:0000313" key="7">
    <source>
        <dbReference type="EMBL" id="CCO18946.1"/>
    </source>
</evidence>
<evidence type="ECO:0000256" key="1">
    <source>
        <dbReference type="ARBA" id="ARBA00003534"/>
    </source>
</evidence>
<feature type="region of interest" description="Disordered" evidence="5">
    <location>
        <begin position="394"/>
        <end position="434"/>
    </location>
</feature>
<evidence type="ECO:0000256" key="5">
    <source>
        <dbReference type="SAM" id="MobiDB-lite"/>
    </source>
</evidence>
<feature type="region of interest" description="Disordered" evidence="5">
    <location>
        <begin position="530"/>
        <end position="586"/>
    </location>
</feature>
<evidence type="ECO:0000256" key="3">
    <source>
        <dbReference type="ARBA" id="ARBA00005784"/>
    </source>
</evidence>
<feature type="region of interest" description="Disordered" evidence="5">
    <location>
        <begin position="67"/>
        <end position="86"/>
    </location>
</feature>
<dbReference type="EMBL" id="FO082267">
    <property type="protein sequence ID" value="CCO18946.1"/>
    <property type="molecule type" value="Genomic_DNA"/>
</dbReference>
<feature type="region of interest" description="Disordered" evidence="5">
    <location>
        <begin position="1"/>
        <end position="61"/>
    </location>
</feature>
<proteinExistence type="inferred from homology"/>
<keyword evidence="6" id="KW-0472">Membrane</keyword>
<feature type="compositionally biased region" description="Low complexity" evidence="5">
    <location>
        <begin position="573"/>
        <end position="583"/>
    </location>
</feature>
<keyword evidence="4" id="KW-0964">Secreted</keyword>
<feature type="compositionally biased region" description="Basic and acidic residues" evidence="5">
    <location>
        <begin position="1"/>
        <end position="15"/>
    </location>
</feature>
<evidence type="ECO:0000313" key="8">
    <source>
        <dbReference type="Proteomes" id="UP000198341"/>
    </source>
</evidence>
<dbReference type="Pfam" id="PF03283">
    <property type="entry name" value="PAE"/>
    <property type="match status" value="1"/>
</dbReference>
<feature type="compositionally biased region" description="Basic and acidic residues" evidence="5">
    <location>
        <begin position="530"/>
        <end position="543"/>
    </location>
</feature>
<sequence length="832" mass="92916">MRSVEDEKRADEERTSLLTKKNTKNNNDGNPENNASSEEEEEEQYSYYYHEEEDTEAEEENLIVETPPSANSFSSRKEHFFSPNESDWKKTSLSRMISTSKDLLFCNASTLRVLLTVLFISGALLTGASYGSRFGGDLYVKVRPRRESAIGKSRRHAEAGVTLVDEMRYPYAKCLDGTSGSYYASFAPSSGIAKKAHYKNLAGSGDKFVKKSEAEIASSAMDGFSTHRTWVIMLNGGGECVEGQKCSERAETELGSSSLAAPTHEFKSGLTELHETHNPAFMYANMVVVNYCSGDSFLGRGTEADKDGLWHSGGHIVDAVIDTLLEKHEMKNADKVLIAGRSSAGIGVLSQADRWRTMIERGAKSTDWWTNFRRSKPAPKVYAAPFAGFRYTHRSEESNNNNSNNNKESRGSKKLHQQQEREQQHTQRHGSVRRALLSSSISHPAVDFPETAAVANRDRNLKEEVDRTKKKIDLLEMKKQLSQLERERVLEGAVAAHESNGEVANRDKNIIEEMERTKKRIELLEMKKQRNQFAEERSGERSAESTADLGKVPMPPTRKRDEEETEDDENEHSASTSSSPTSSLRAKITRKAALKKMENGGNDGEWETYIKYWHAKRSLNRACVSKNEESYWKCASAEEAFKHVKTPVFISQALTDALLAEMVGDNASPYGLSSDPSNPSVEGALGKREKIALKRLTSADILSMDTKEESNEILRLMSLNATAREIYAENLMKVMRSELKMVVEHPNAGVFAPACYAHNDFDDVYIDGIDHHTALAWWVFKDSNVKLVDTCSGVFCNPTCKHSLAESSIIPRANEDGTNTLNIKQGARADMP</sequence>
<keyword evidence="6" id="KW-1133">Transmembrane helix</keyword>